<protein>
    <submittedName>
        <fullName evidence="1">Uncharacterized protein</fullName>
    </submittedName>
</protein>
<reference evidence="1" key="1">
    <citation type="submission" date="2022-03" db="EMBL/GenBank/DDBJ databases">
        <authorList>
            <person name="Martin H S."/>
        </authorList>
    </citation>
    <scope>NUCLEOTIDE SEQUENCE</scope>
</reference>
<accession>A0ABN8IYX5</accession>
<keyword evidence="2" id="KW-1185">Reference proteome</keyword>
<feature type="non-terminal residue" evidence="1">
    <location>
        <position position="110"/>
    </location>
</feature>
<name>A0ABN8IYX5_9NEOP</name>
<evidence type="ECO:0000313" key="1">
    <source>
        <dbReference type="EMBL" id="CAH2071610.1"/>
    </source>
</evidence>
<gene>
    <name evidence="1" type="ORF">IPOD504_LOCUS15193</name>
</gene>
<organism evidence="1 2">
    <name type="scientific">Iphiclides podalirius</name>
    <name type="common">scarce swallowtail</name>
    <dbReference type="NCBI Taxonomy" id="110791"/>
    <lineage>
        <taxon>Eukaryota</taxon>
        <taxon>Metazoa</taxon>
        <taxon>Ecdysozoa</taxon>
        <taxon>Arthropoda</taxon>
        <taxon>Hexapoda</taxon>
        <taxon>Insecta</taxon>
        <taxon>Pterygota</taxon>
        <taxon>Neoptera</taxon>
        <taxon>Endopterygota</taxon>
        <taxon>Lepidoptera</taxon>
        <taxon>Glossata</taxon>
        <taxon>Ditrysia</taxon>
        <taxon>Papilionoidea</taxon>
        <taxon>Papilionidae</taxon>
        <taxon>Papilioninae</taxon>
        <taxon>Iphiclides</taxon>
    </lineage>
</organism>
<dbReference type="Proteomes" id="UP000837857">
    <property type="component" value="Chromosome 6"/>
</dbReference>
<sequence length="110" mass="12200">MRGRDRVRIGARVARPKDSACCLQRLLPLLYPAPACPLVVIRIIKNMYHDMAQGRARLRVARSSATACLVEACGRAAFSAEGGARDPVYFRRPYSRSHTGLHSTADNFSR</sequence>
<proteinExistence type="predicted"/>
<dbReference type="EMBL" id="OW152818">
    <property type="protein sequence ID" value="CAH2071610.1"/>
    <property type="molecule type" value="Genomic_DNA"/>
</dbReference>
<evidence type="ECO:0000313" key="2">
    <source>
        <dbReference type="Proteomes" id="UP000837857"/>
    </source>
</evidence>